<organism evidence="1 2">
    <name type="scientific">Hondaea fermentalgiana</name>
    <dbReference type="NCBI Taxonomy" id="2315210"/>
    <lineage>
        <taxon>Eukaryota</taxon>
        <taxon>Sar</taxon>
        <taxon>Stramenopiles</taxon>
        <taxon>Bigyra</taxon>
        <taxon>Labyrinthulomycetes</taxon>
        <taxon>Thraustochytrida</taxon>
        <taxon>Thraustochytriidae</taxon>
        <taxon>Hondaea</taxon>
    </lineage>
</organism>
<comment type="caution">
    <text evidence="1">The sequence shown here is derived from an EMBL/GenBank/DDBJ whole genome shotgun (WGS) entry which is preliminary data.</text>
</comment>
<evidence type="ECO:0000313" key="2">
    <source>
        <dbReference type="Proteomes" id="UP000241890"/>
    </source>
</evidence>
<dbReference type="Proteomes" id="UP000241890">
    <property type="component" value="Unassembled WGS sequence"/>
</dbReference>
<dbReference type="InterPro" id="IPR011989">
    <property type="entry name" value="ARM-like"/>
</dbReference>
<dbReference type="EMBL" id="BEYU01000027">
    <property type="protein sequence ID" value="GBG27105.1"/>
    <property type="molecule type" value="Genomic_DNA"/>
</dbReference>
<dbReference type="InParanoid" id="A0A2R5G989"/>
<dbReference type="InterPro" id="IPR016024">
    <property type="entry name" value="ARM-type_fold"/>
</dbReference>
<dbReference type="SUPFAM" id="SSF48371">
    <property type="entry name" value="ARM repeat"/>
    <property type="match status" value="1"/>
</dbReference>
<dbReference type="Gene3D" id="1.25.10.10">
    <property type="entry name" value="Leucine-rich Repeat Variant"/>
    <property type="match status" value="1"/>
</dbReference>
<dbReference type="AlphaFoldDB" id="A0A2R5G989"/>
<protein>
    <submittedName>
        <fullName evidence="1">Uncharacterized protein</fullName>
    </submittedName>
</protein>
<proteinExistence type="predicted"/>
<sequence length="452" mass="49224">MAEEEFNKDFAALGLDREDAASDDGAKAASEVDRAPVYRSVSSMLTDDQYVDPVVYRSLKVTESCPSVFDLADFKKTAAVPKEQGAYYTFDLAQKTQHQQTAGVKRQRQVHRVQSLRRPFAKYVPAPVHALAEVASGDALIEATFAALHKAQVDASAWDESLSSISCKVVVDSTAYRFDVYILELDEAGKVETSAAYMIEIQRISSCACPAAWSAVVDSIMSPLADICFGGYFTAPVRRPAFGLTRQSSSGHITSREDIFADLGSAEDDEIDLESVDEESLVREYTSLVGIACNAETPSWCARVEVAQLLARVSAEERAAKALIKADAVPKVIQSLQAQVLSRTLGELACAFCTLLSNLAVHFDALETPVSVDLAAHTTMHVLRAGDLTSHLDIELLREAARALSLFSRNIKNKHPLLDQVREVANTCAMQTNDTRLSSHVTSILRNTTIAN</sequence>
<keyword evidence="2" id="KW-1185">Reference proteome</keyword>
<accession>A0A2R5G989</accession>
<evidence type="ECO:0000313" key="1">
    <source>
        <dbReference type="EMBL" id="GBG27105.1"/>
    </source>
</evidence>
<gene>
    <name evidence="1" type="ORF">FCC1311_033282</name>
</gene>
<name>A0A2R5G989_9STRA</name>
<reference evidence="1 2" key="1">
    <citation type="submission" date="2017-12" db="EMBL/GenBank/DDBJ databases">
        <title>Sequencing, de novo assembly and annotation of complete genome of a new Thraustochytrid species, strain FCC1311.</title>
        <authorList>
            <person name="Sedici K."/>
            <person name="Godart F."/>
            <person name="Aiese Cigliano R."/>
            <person name="Sanseverino W."/>
            <person name="Barakat M."/>
            <person name="Ortet P."/>
            <person name="Marechal E."/>
            <person name="Cagnac O."/>
            <person name="Amato A."/>
        </authorList>
    </citation>
    <scope>NUCLEOTIDE SEQUENCE [LARGE SCALE GENOMIC DNA]</scope>
</reference>